<dbReference type="EMBL" id="LTBC01000001">
    <property type="protein sequence ID" value="KYH33450.1"/>
    <property type="molecule type" value="Genomic_DNA"/>
</dbReference>
<evidence type="ECO:0000256" key="1">
    <source>
        <dbReference type="ARBA" id="ARBA00000877"/>
    </source>
</evidence>
<keyword evidence="4 10" id="KW-0812">Transmembrane</keyword>
<dbReference type="InterPro" id="IPR003390">
    <property type="entry name" value="DNA_integrity_scan_DisA_N"/>
</dbReference>
<dbReference type="GO" id="GO:0006171">
    <property type="term" value="P:cAMP biosynthetic process"/>
    <property type="evidence" value="ECO:0007669"/>
    <property type="project" value="InterPro"/>
</dbReference>
<evidence type="ECO:0000259" key="11">
    <source>
        <dbReference type="PROSITE" id="PS51794"/>
    </source>
</evidence>
<dbReference type="Proteomes" id="UP000075670">
    <property type="component" value="Unassembled WGS sequence"/>
</dbReference>
<dbReference type="Gene3D" id="3.40.1700.10">
    <property type="entry name" value="DNA integrity scanning protein, DisA, N-terminal domain"/>
    <property type="match status" value="1"/>
</dbReference>
<keyword evidence="6 10" id="KW-0547">Nucleotide-binding</keyword>
<dbReference type="PANTHER" id="PTHR34185">
    <property type="entry name" value="DIADENYLATE CYCLASE"/>
    <property type="match status" value="1"/>
</dbReference>
<name>A0A151B0V4_9FIRM</name>
<keyword evidence="9 10" id="KW-0472">Membrane</keyword>
<dbReference type="InterPro" id="IPR050338">
    <property type="entry name" value="DisA"/>
</dbReference>
<evidence type="ECO:0000256" key="10">
    <source>
        <dbReference type="HAMAP-Rule" id="MF_01499"/>
    </source>
</evidence>
<sequence>MTGLAALWRYLLSLNIIDLLRIILDISIVAFVIYKFIMLIRGTRAVQLIKGLVVLVVASVIAERLHLTTINWLLSQLRLVIVVALPVVFQPELRRALEQLGRGKFFARPLTVLGAEDMEKLINELVRAAQVLAKNRTGALIVVERETGLNDYIETGIRVDGVVSAELLINIFVPLTPFHDGAAIIRGDRVVAAGCFLPLSESPYLSKQLGTRHRAALGISEISDAVVLVVSEETGAISVAEGGKLTRFLDEKNLKELLQSLLLPQVNHSTFFWPWRS</sequence>
<comment type="caution">
    <text evidence="12">The sequence shown here is derived from an EMBL/GenBank/DDBJ whole genome shotgun (WGS) entry which is preliminary data.</text>
</comment>
<dbReference type="PANTHER" id="PTHR34185:SF1">
    <property type="entry name" value="DIADENYLATE CYCLASE"/>
    <property type="match status" value="1"/>
</dbReference>
<evidence type="ECO:0000256" key="3">
    <source>
        <dbReference type="ARBA" id="ARBA00022679"/>
    </source>
</evidence>
<evidence type="ECO:0000256" key="5">
    <source>
        <dbReference type="ARBA" id="ARBA00022695"/>
    </source>
</evidence>
<comment type="similarity">
    <text evidence="10">Belongs to the adenylate cyclase family. DacA/CdaA subfamily.</text>
</comment>
<dbReference type="InterPro" id="IPR036888">
    <property type="entry name" value="DNA_integrity_DisA_N_sf"/>
</dbReference>
<accession>A0A151B0V4</accession>
<comment type="function">
    <text evidence="10">Catalyzes the condensation of 2 ATP molecules into cyclic di-AMP (c-di-AMP), a second messenger used to regulate differing processes in different bacteria.</text>
</comment>
<dbReference type="AlphaFoldDB" id="A0A151B0V4"/>
<keyword evidence="5 10" id="KW-0548">Nucleotidyltransferase</keyword>
<comment type="subunit">
    <text evidence="10">Probably a homodimer.</text>
</comment>
<keyword evidence="7 10" id="KW-0067">ATP-binding</keyword>
<dbReference type="GO" id="GO:0004016">
    <property type="term" value="F:adenylate cyclase activity"/>
    <property type="evidence" value="ECO:0007669"/>
    <property type="project" value="UniProtKB-UniRule"/>
</dbReference>
<evidence type="ECO:0000256" key="6">
    <source>
        <dbReference type="ARBA" id="ARBA00022741"/>
    </source>
</evidence>
<dbReference type="InterPro" id="IPR034701">
    <property type="entry name" value="CdaA"/>
</dbReference>
<organism evidence="12 13">
    <name type="scientific">Moorella mulderi DSM 14980</name>
    <dbReference type="NCBI Taxonomy" id="1122241"/>
    <lineage>
        <taxon>Bacteria</taxon>
        <taxon>Bacillati</taxon>
        <taxon>Bacillota</taxon>
        <taxon>Clostridia</taxon>
        <taxon>Neomoorellales</taxon>
        <taxon>Neomoorellaceae</taxon>
        <taxon>Neomoorella</taxon>
    </lineage>
</organism>
<dbReference type="FunFam" id="3.40.1700.10:FF:000002">
    <property type="entry name" value="Diadenylate cyclase"/>
    <property type="match status" value="1"/>
</dbReference>
<evidence type="ECO:0000256" key="9">
    <source>
        <dbReference type="ARBA" id="ARBA00023136"/>
    </source>
</evidence>
<evidence type="ECO:0000313" key="12">
    <source>
        <dbReference type="EMBL" id="KYH33450.1"/>
    </source>
</evidence>
<keyword evidence="8 10" id="KW-1133">Transmembrane helix</keyword>
<keyword evidence="13" id="KW-1185">Reference proteome</keyword>
<feature type="domain" description="DAC" evidence="11">
    <location>
        <begin position="90"/>
        <end position="251"/>
    </location>
</feature>
<dbReference type="Pfam" id="PF02457">
    <property type="entry name" value="DAC"/>
    <property type="match status" value="1"/>
</dbReference>
<evidence type="ECO:0000313" key="13">
    <source>
        <dbReference type="Proteomes" id="UP000075670"/>
    </source>
</evidence>
<dbReference type="NCBIfam" id="TIGR00159">
    <property type="entry name" value="diadenylate cyclase CdaA"/>
    <property type="match status" value="1"/>
</dbReference>
<keyword evidence="2 10" id="KW-1003">Cell membrane</keyword>
<gene>
    <name evidence="12" type="primary">disA</name>
    <name evidence="10" type="synonym">dacA</name>
    <name evidence="12" type="ORF">MOMUL_01510</name>
</gene>
<dbReference type="PIRSF" id="PIRSF004793">
    <property type="entry name" value="UCP004793"/>
    <property type="match status" value="1"/>
</dbReference>
<dbReference type="PATRIC" id="fig|1122241.3.peg.166"/>
<evidence type="ECO:0000256" key="2">
    <source>
        <dbReference type="ARBA" id="ARBA00022475"/>
    </source>
</evidence>
<dbReference type="GO" id="GO:0005886">
    <property type="term" value="C:plasma membrane"/>
    <property type="evidence" value="ECO:0007669"/>
    <property type="project" value="UniProtKB-SubCell"/>
</dbReference>
<dbReference type="GO" id="GO:0005524">
    <property type="term" value="F:ATP binding"/>
    <property type="evidence" value="ECO:0007669"/>
    <property type="project" value="UniProtKB-UniRule"/>
</dbReference>
<dbReference type="InterPro" id="IPR014046">
    <property type="entry name" value="C-di-AMP_synthase"/>
</dbReference>
<protein>
    <recommendedName>
        <fullName evidence="10">Diadenylate cyclase</fullName>
        <shortName evidence="10">DAC</shortName>
        <ecNumber evidence="10">2.7.7.85</ecNumber>
    </recommendedName>
    <alternativeName>
        <fullName evidence="10">Cyclic-di-AMP synthase</fullName>
        <shortName evidence="10">c-di-AMP synthase</shortName>
    </alternativeName>
</protein>
<comment type="subcellular location">
    <subcellularLocation>
        <location evidence="10">Cell membrane</location>
        <topology evidence="10">Single-pass membrane protein</topology>
    </subcellularLocation>
</comment>
<dbReference type="HAMAP" id="MF_01499">
    <property type="entry name" value="DacA"/>
    <property type="match status" value="1"/>
</dbReference>
<comment type="catalytic activity">
    <reaction evidence="1 10">
        <text>2 ATP = 3',3'-c-di-AMP + 2 diphosphate</text>
        <dbReference type="Rhea" id="RHEA:35655"/>
        <dbReference type="ChEBI" id="CHEBI:30616"/>
        <dbReference type="ChEBI" id="CHEBI:33019"/>
        <dbReference type="ChEBI" id="CHEBI:71500"/>
        <dbReference type="EC" id="2.7.7.85"/>
    </reaction>
</comment>
<dbReference type="OrthoDB" id="9807385at2"/>
<proteinExistence type="inferred from homology"/>
<reference evidence="12 13" key="1">
    <citation type="submission" date="2016-02" db="EMBL/GenBank/DDBJ databases">
        <title>Genome sequence of Moorella mulderi DSM 14980.</title>
        <authorList>
            <person name="Poehlein A."/>
            <person name="Daniel R."/>
        </authorList>
    </citation>
    <scope>NUCLEOTIDE SEQUENCE [LARGE SCALE GENOMIC DNA]</scope>
    <source>
        <strain evidence="12 13">DSM 14980</strain>
    </source>
</reference>
<evidence type="ECO:0000256" key="4">
    <source>
        <dbReference type="ARBA" id="ARBA00022692"/>
    </source>
</evidence>
<feature type="transmembrane region" description="Helical" evidence="10">
    <location>
        <begin position="12"/>
        <end position="33"/>
    </location>
</feature>
<dbReference type="RefSeq" id="WP_106007069.1">
    <property type="nucleotide sequence ID" value="NZ_LTBC01000001.1"/>
</dbReference>
<evidence type="ECO:0000256" key="7">
    <source>
        <dbReference type="ARBA" id="ARBA00022840"/>
    </source>
</evidence>
<dbReference type="GO" id="GO:0106408">
    <property type="term" value="F:diadenylate cyclase activity"/>
    <property type="evidence" value="ECO:0007669"/>
    <property type="project" value="UniProtKB-EC"/>
</dbReference>
<evidence type="ECO:0000256" key="8">
    <source>
        <dbReference type="ARBA" id="ARBA00022989"/>
    </source>
</evidence>
<dbReference type="SUPFAM" id="SSF143597">
    <property type="entry name" value="YojJ-like"/>
    <property type="match status" value="1"/>
</dbReference>
<dbReference type="PROSITE" id="PS51794">
    <property type="entry name" value="DAC"/>
    <property type="match status" value="1"/>
</dbReference>
<dbReference type="EC" id="2.7.7.85" evidence="10"/>
<keyword evidence="3 10" id="KW-0808">Transferase</keyword>